<dbReference type="Gene3D" id="3.30.450.20">
    <property type="entry name" value="PAS domain"/>
    <property type="match status" value="4"/>
</dbReference>
<evidence type="ECO:0000313" key="20">
    <source>
        <dbReference type="EMBL" id="PKK90329.1"/>
    </source>
</evidence>
<dbReference type="PANTHER" id="PTHR43065">
    <property type="entry name" value="SENSOR HISTIDINE KINASE"/>
    <property type="match status" value="1"/>
</dbReference>
<dbReference type="Pfam" id="PF08447">
    <property type="entry name" value="PAS_3"/>
    <property type="match status" value="1"/>
</dbReference>
<dbReference type="PROSITE" id="PS50110">
    <property type="entry name" value="RESPONSE_REGULATORY"/>
    <property type="match status" value="1"/>
</dbReference>
<feature type="domain" description="PAS" evidence="18">
    <location>
        <begin position="286"/>
        <end position="321"/>
    </location>
</feature>
<dbReference type="Pfam" id="PF00512">
    <property type="entry name" value="HisKA"/>
    <property type="match status" value="1"/>
</dbReference>
<dbReference type="Proteomes" id="UP000233256">
    <property type="component" value="Unassembled WGS sequence"/>
</dbReference>
<keyword evidence="12" id="KW-0902">Two-component regulatory system</keyword>
<evidence type="ECO:0000256" key="2">
    <source>
        <dbReference type="ARBA" id="ARBA00004651"/>
    </source>
</evidence>
<evidence type="ECO:0000256" key="14">
    <source>
        <dbReference type="PROSITE-ProRule" id="PRU00169"/>
    </source>
</evidence>
<dbReference type="SUPFAM" id="SSF52172">
    <property type="entry name" value="CheY-like"/>
    <property type="match status" value="1"/>
</dbReference>
<reference evidence="20 21" key="1">
    <citation type="journal article" date="2017" name="ISME J.">
        <title>Potential for microbial H2 and metal transformations associated with novel bacteria and archaea in deep terrestrial subsurface sediments.</title>
        <authorList>
            <person name="Hernsdorf A.W."/>
            <person name="Amano Y."/>
            <person name="Miyakawa K."/>
            <person name="Ise K."/>
            <person name="Suzuki Y."/>
            <person name="Anantharaman K."/>
            <person name="Probst A."/>
            <person name="Burstein D."/>
            <person name="Thomas B.C."/>
            <person name="Banfield J.F."/>
        </authorList>
    </citation>
    <scope>NUCLEOTIDE SEQUENCE [LARGE SCALE GENOMIC DNA]</scope>
    <source>
        <strain evidence="20">HGW-Wallbacteria-1</strain>
    </source>
</reference>
<keyword evidence="6" id="KW-0808">Transferase</keyword>
<feature type="domain" description="PAS" evidence="18">
    <location>
        <begin position="509"/>
        <end position="556"/>
    </location>
</feature>
<evidence type="ECO:0000256" key="15">
    <source>
        <dbReference type="SAM" id="Phobius"/>
    </source>
</evidence>
<dbReference type="InterPro" id="IPR035965">
    <property type="entry name" value="PAS-like_dom_sf"/>
</dbReference>
<dbReference type="GO" id="GO:0005524">
    <property type="term" value="F:ATP binding"/>
    <property type="evidence" value="ECO:0007669"/>
    <property type="project" value="UniProtKB-KW"/>
</dbReference>
<dbReference type="Gene3D" id="1.10.287.130">
    <property type="match status" value="1"/>
</dbReference>
<name>A0A2N1PPR2_9BACT</name>
<comment type="caution">
    <text evidence="20">The sequence shown here is derived from an EMBL/GenBank/DDBJ whole genome shotgun (WGS) entry which is preliminary data.</text>
</comment>
<gene>
    <name evidence="20" type="ORF">CVV64_10200</name>
</gene>
<evidence type="ECO:0000256" key="9">
    <source>
        <dbReference type="ARBA" id="ARBA00022777"/>
    </source>
</evidence>
<evidence type="ECO:0000256" key="11">
    <source>
        <dbReference type="ARBA" id="ARBA00022989"/>
    </source>
</evidence>
<dbReference type="PANTHER" id="PTHR43065:SF42">
    <property type="entry name" value="TWO-COMPONENT SENSOR PPRA"/>
    <property type="match status" value="1"/>
</dbReference>
<keyword evidence="10" id="KW-0067">ATP-binding</keyword>
<evidence type="ECO:0000256" key="12">
    <source>
        <dbReference type="ARBA" id="ARBA00023012"/>
    </source>
</evidence>
<evidence type="ECO:0000256" key="13">
    <source>
        <dbReference type="ARBA" id="ARBA00023136"/>
    </source>
</evidence>
<keyword evidence="4" id="KW-1003">Cell membrane</keyword>
<dbReference type="CDD" id="cd00082">
    <property type="entry name" value="HisKA"/>
    <property type="match status" value="1"/>
</dbReference>
<dbReference type="SUPFAM" id="SSF55874">
    <property type="entry name" value="ATPase domain of HSP90 chaperone/DNA topoisomerase II/histidine kinase"/>
    <property type="match status" value="1"/>
</dbReference>
<feature type="domain" description="Response regulatory" evidence="17">
    <location>
        <begin position="890"/>
        <end position="1006"/>
    </location>
</feature>
<keyword evidence="7 15" id="KW-0812">Transmembrane</keyword>
<dbReference type="CDD" id="cd00156">
    <property type="entry name" value="REC"/>
    <property type="match status" value="1"/>
</dbReference>
<evidence type="ECO:0000256" key="10">
    <source>
        <dbReference type="ARBA" id="ARBA00022840"/>
    </source>
</evidence>
<dbReference type="SUPFAM" id="SSF47384">
    <property type="entry name" value="Homodimeric domain of signal transducing histidine kinase"/>
    <property type="match status" value="1"/>
</dbReference>
<feature type="domain" description="Histidine kinase" evidence="16">
    <location>
        <begin position="646"/>
        <end position="870"/>
    </location>
</feature>
<keyword evidence="11 15" id="KW-1133">Transmembrane helix</keyword>
<evidence type="ECO:0000313" key="21">
    <source>
        <dbReference type="Proteomes" id="UP000233256"/>
    </source>
</evidence>
<dbReference type="Gene3D" id="3.40.50.2300">
    <property type="match status" value="1"/>
</dbReference>
<sequence>MFTQHHNSNELEINKLRLFSMKAAKALITPFLLFLIYLLIVFRGLIPLLEESFLLQKKEMCMRTTEVIISSLMTRQKDIEEGKISSDDAKRKAIERMRPLRFGPTNKDYFWIIGPNSRFIMHPYRPDFENADPSKVIGPDGNNLDKLIEAMFKITRQPEGGFLEYMWHRKDALSQIARKLSYVKLFPEWNWIVGTGLYLDELEEELSQWRWRLMLIGLFLVILASIISLYLAFRAAGYEIRDSQITSRLMANELKYRMLVENTQDIPYVVNCLGILTFIGPQILRFGFNAEEMIGKSFLEFILPDDCADVLSKFRFAISTGEPMGSIFRARATDESPIFWFDEKGMVTRDSNGKITGLTGILRDVTDKKLAEESLLKSSENLRITLQSIGDAVIATDCSGTIQIMNPVAESLTGWSANDGISRNLKEVFIIKSSKTGQTGINPVEMVMKTGQTVGMANHTILVSRDGTERQIADSGAPIKDKSGNITGVVLVFRDVTEEYLLQDELRDHEEQFRSIFETSPYAISINDTETLSYKMVNRAFEEITGWPQPDVLNKTPMEMGIFNSSPATDKLIDTIRNTGTIRSELLEAKSRDGQKREILLSASCINFSGSRCILSTFIDVTESRRLEEQLRQTKKMDVIGQLAGGIAHDFNNMLAAILGNAELLSMDIPEDSPDRPLIETIMDGSKRAAELTQKLLAFSRKGKVVSIPMDVRESIKSAIALLERSIDRRITIITRFDTDSPKILGDPTLLQNAFLNLAINARDAMPDGGVLTFAVSDTLLDNDFCRNHPLSLISGRYVEINISDTGVGMTQEIREKIFEPFFTTKAAGKGTGLGLAAVYGTIKEHRGAVNVYSEVGMGTIFKIYLPILSGDTISDNFTMEENIIPGSGTILVVDDEALIRSTAQTILLSLGYKVVIAEDGQNALEVFAEHKDKINAVLLDMVMPRLNGRQTLIKLREMDPSIKIVISSGFNPEGTMTDLLEMGDVGFIQKPYRISSLSQAIHKIMKQET</sequence>
<keyword evidence="9" id="KW-0418">Kinase</keyword>
<dbReference type="InterPro" id="IPR001610">
    <property type="entry name" value="PAC"/>
</dbReference>
<dbReference type="SMART" id="SM00388">
    <property type="entry name" value="HisKA"/>
    <property type="match status" value="1"/>
</dbReference>
<dbReference type="PRINTS" id="PR00344">
    <property type="entry name" value="BCTRLSENSOR"/>
</dbReference>
<feature type="domain" description="PAC" evidence="19">
    <location>
        <begin position="324"/>
        <end position="377"/>
    </location>
</feature>
<keyword evidence="8" id="KW-0547">Nucleotide-binding</keyword>
<dbReference type="SUPFAM" id="SSF55785">
    <property type="entry name" value="PYP-like sensor domain (PAS domain)"/>
    <property type="match status" value="3"/>
</dbReference>
<dbReference type="InterPro" id="IPR036097">
    <property type="entry name" value="HisK_dim/P_sf"/>
</dbReference>
<evidence type="ECO:0000259" key="19">
    <source>
        <dbReference type="PROSITE" id="PS50113"/>
    </source>
</evidence>
<dbReference type="Pfam" id="PF13188">
    <property type="entry name" value="PAS_8"/>
    <property type="match status" value="1"/>
</dbReference>
<comment type="catalytic activity">
    <reaction evidence="1">
        <text>ATP + protein L-histidine = ADP + protein N-phospho-L-histidine.</text>
        <dbReference type="EC" id="2.7.13.3"/>
    </reaction>
</comment>
<dbReference type="CDD" id="cd00130">
    <property type="entry name" value="PAS"/>
    <property type="match status" value="2"/>
</dbReference>
<evidence type="ECO:0000256" key="5">
    <source>
        <dbReference type="ARBA" id="ARBA00022553"/>
    </source>
</evidence>
<dbReference type="Pfam" id="PF02518">
    <property type="entry name" value="HATPase_c"/>
    <property type="match status" value="1"/>
</dbReference>
<dbReference type="InterPro" id="IPR003594">
    <property type="entry name" value="HATPase_dom"/>
</dbReference>
<dbReference type="InterPro" id="IPR001789">
    <property type="entry name" value="Sig_transdc_resp-reg_receiver"/>
</dbReference>
<dbReference type="PROSITE" id="PS50109">
    <property type="entry name" value="HIS_KIN"/>
    <property type="match status" value="1"/>
</dbReference>
<dbReference type="InterPro" id="IPR013655">
    <property type="entry name" value="PAS_fold_3"/>
</dbReference>
<evidence type="ECO:0000256" key="6">
    <source>
        <dbReference type="ARBA" id="ARBA00022679"/>
    </source>
</evidence>
<dbReference type="Pfam" id="PF00989">
    <property type="entry name" value="PAS"/>
    <property type="match status" value="1"/>
</dbReference>
<dbReference type="GO" id="GO:0000155">
    <property type="term" value="F:phosphorelay sensor kinase activity"/>
    <property type="evidence" value="ECO:0007669"/>
    <property type="project" value="InterPro"/>
</dbReference>
<evidence type="ECO:0000256" key="3">
    <source>
        <dbReference type="ARBA" id="ARBA00012438"/>
    </source>
</evidence>
<feature type="domain" description="PAC" evidence="19">
    <location>
        <begin position="456"/>
        <end position="508"/>
    </location>
</feature>
<dbReference type="NCBIfam" id="TIGR00229">
    <property type="entry name" value="sensory_box"/>
    <property type="match status" value="3"/>
</dbReference>
<evidence type="ECO:0000259" key="16">
    <source>
        <dbReference type="PROSITE" id="PS50109"/>
    </source>
</evidence>
<dbReference type="SMART" id="SM00091">
    <property type="entry name" value="PAS"/>
    <property type="match status" value="3"/>
</dbReference>
<dbReference type="InterPro" id="IPR013767">
    <property type="entry name" value="PAS_fold"/>
</dbReference>
<keyword evidence="13 15" id="KW-0472">Membrane</keyword>
<dbReference type="InterPro" id="IPR004358">
    <property type="entry name" value="Sig_transdc_His_kin-like_C"/>
</dbReference>
<dbReference type="PROSITE" id="PS50113">
    <property type="entry name" value="PAC"/>
    <property type="match status" value="2"/>
</dbReference>
<dbReference type="InterPro" id="IPR011006">
    <property type="entry name" value="CheY-like_superfamily"/>
</dbReference>
<evidence type="ECO:0000256" key="7">
    <source>
        <dbReference type="ARBA" id="ARBA00022692"/>
    </source>
</evidence>
<keyword evidence="5 14" id="KW-0597">Phosphoprotein</keyword>
<dbReference type="AlphaFoldDB" id="A0A2N1PPR2"/>
<dbReference type="InterPro" id="IPR003661">
    <property type="entry name" value="HisK_dim/P_dom"/>
</dbReference>
<dbReference type="InterPro" id="IPR033480">
    <property type="entry name" value="sCache_2"/>
</dbReference>
<dbReference type="PROSITE" id="PS50112">
    <property type="entry name" value="PAS"/>
    <property type="match status" value="3"/>
</dbReference>
<dbReference type="EC" id="2.7.13.3" evidence="3"/>
<proteinExistence type="predicted"/>
<comment type="subcellular location">
    <subcellularLocation>
        <location evidence="2">Cell membrane</location>
        <topology evidence="2">Multi-pass membrane protein</topology>
    </subcellularLocation>
</comment>
<dbReference type="Pfam" id="PF00072">
    <property type="entry name" value="Response_reg"/>
    <property type="match status" value="1"/>
</dbReference>
<feature type="transmembrane region" description="Helical" evidence="15">
    <location>
        <begin position="27"/>
        <end position="49"/>
    </location>
</feature>
<dbReference type="GO" id="GO:0005886">
    <property type="term" value="C:plasma membrane"/>
    <property type="evidence" value="ECO:0007669"/>
    <property type="project" value="UniProtKB-SubCell"/>
</dbReference>
<dbReference type="InterPro" id="IPR000700">
    <property type="entry name" value="PAS-assoc_C"/>
</dbReference>
<dbReference type="Gene3D" id="3.30.565.10">
    <property type="entry name" value="Histidine kinase-like ATPase, C-terminal domain"/>
    <property type="match status" value="1"/>
</dbReference>
<dbReference type="SMART" id="SM00448">
    <property type="entry name" value="REC"/>
    <property type="match status" value="1"/>
</dbReference>
<evidence type="ECO:0000256" key="8">
    <source>
        <dbReference type="ARBA" id="ARBA00022741"/>
    </source>
</evidence>
<feature type="modified residue" description="4-aspartylphosphate" evidence="14">
    <location>
        <position position="941"/>
    </location>
</feature>
<feature type="transmembrane region" description="Helical" evidence="15">
    <location>
        <begin position="213"/>
        <end position="233"/>
    </location>
</feature>
<dbReference type="InterPro" id="IPR005467">
    <property type="entry name" value="His_kinase_dom"/>
</dbReference>
<accession>A0A2N1PPR2</accession>
<dbReference type="SMART" id="SM00086">
    <property type="entry name" value="PAC"/>
    <property type="match status" value="3"/>
</dbReference>
<dbReference type="EMBL" id="PGXC01000006">
    <property type="protein sequence ID" value="PKK90329.1"/>
    <property type="molecule type" value="Genomic_DNA"/>
</dbReference>
<dbReference type="GO" id="GO:0006355">
    <property type="term" value="P:regulation of DNA-templated transcription"/>
    <property type="evidence" value="ECO:0007669"/>
    <property type="project" value="InterPro"/>
</dbReference>
<protein>
    <recommendedName>
        <fullName evidence="3">histidine kinase</fullName>
        <ecNumber evidence="3">2.7.13.3</ecNumber>
    </recommendedName>
</protein>
<feature type="domain" description="PAS" evidence="18">
    <location>
        <begin position="378"/>
        <end position="429"/>
    </location>
</feature>
<dbReference type="SMART" id="SM00387">
    <property type="entry name" value="HATPase_c"/>
    <property type="match status" value="1"/>
</dbReference>
<evidence type="ECO:0000259" key="18">
    <source>
        <dbReference type="PROSITE" id="PS50112"/>
    </source>
</evidence>
<evidence type="ECO:0000256" key="1">
    <source>
        <dbReference type="ARBA" id="ARBA00000085"/>
    </source>
</evidence>
<dbReference type="SMART" id="SM01049">
    <property type="entry name" value="Cache_2"/>
    <property type="match status" value="1"/>
</dbReference>
<dbReference type="Pfam" id="PF17200">
    <property type="entry name" value="sCache_2"/>
    <property type="match status" value="1"/>
</dbReference>
<dbReference type="InterPro" id="IPR036890">
    <property type="entry name" value="HATPase_C_sf"/>
</dbReference>
<evidence type="ECO:0000259" key="17">
    <source>
        <dbReference type="PROSITE" id="PS50110"/>
    </source>
</evidence>
<organism evidence="20 21">
    <name type="scientific">Candidatus Wallbacteria bacterium HGW-Wallbacteria-1</name>
    <dbReference type="NCBI Taxonomy" id="2013854"/>
    <lineage>
        <taxon>Bacteria</taxon>
        <taxon>Candidatus Walliibacteriota</taxon>
    </lineage>
</organism>
<dbReference type="InterPro" id="IPR000014">
    <property type="entry name" value="PAS"/>
</dbReference>
<evidence type="ECO:0000256" key="4">
    <source>
        <dbReference type="ARBA" id="ARBA00022475"/>
    </source>
</evidence>